<evidence type="ECO:0000259" key="6">
    <source>
        <dbReference type="Pfam" id="PF00732"/>
    </source>
</evidence>
<dbReference type="SUPFAM" id="SSF54373">
    <property type="entry name" value="FAD-linked reductases, C-terminal domain"/>
    <property type="match status" value="1"/>
</dbReference>
<dbReference type="AlphaFoldDB" id="A0A0D3JH79"/>
<feature type="binding site" evidence="5">
    <location>
        <position position="134"/>
    </location>
    <ligand>
        <name>FAD</name>
        <dbReference type="ChEBI" id="CHEBI:57692"/>
    </ligand>
</feature>
<dbReference type="RefSeq" id="XP_005775293.1">
    <property type="nucleotide sequence ID" value="XM_005775236.1"/>
</dbReference>
<dbReference type="Pfam" id="PF00732">
    <property type="entry name" value="GMC_oxred_N"/>
    <property type="match status" value="1"/>
</dbReference>
<keyword evidence="3" id="KW-0285">Flavoprotein</keyword>
<dbReference type="PIRSF" id="PIRSF000137">
    <property type="entry name" value="Alcohol_oxidase"/>
    <property type="match status" value="1"/>
</dbReference>
<dbReference type="Gene3D" id="3.50.50.60">
    <property type="entry name" value="FAD/NAD(P)-binding domain"/>
    <property type="match status" value="1"/>
</dbReference>
<dbReference type="InterPro" id="IPR007867">
    <property type="entry name" value="GMC_OxRtase_C"/>
</dbReference>
<proteinExistence type="inferred from homology"/>
<reference evidence="8" key="2">
    <citation type="submission" date="2024-10" db="UniProtKB">
        <authorList>
            <consortium name="EnsemblProtists"/>
        </authorList>
    </citation>
    <scope>IDENTIFICATION</scope>
</reference>
<evidence type="ECO:0000256" key="2">
    <source>
        <dbReference type="ARBA" id="ARBA00010790"/>
    </source>
</evidence>
<comment type="cofactor">
    <cofactor evidence="1 5">
        <name>FAD</name>
        <dbReference type="ChEBI" id="CHEBI:57692"/>
    </cofactor>
</comment>
<protein>
    <recommendedName>
        <fullName evidence="10">Glucose-methanol-choline oxidoreductase N-terminal domain-containing protein</fullName>
    </recommendedName>
</protein>
<dbReference type="SUPFAM" id="SSF51905">
    <property type="entry name" value="FAD/NAD(P)-binding domain"/>
    <property type="match status" value="1"/>
</dbReference>
<dbReference type="Gene3D" id="3.30.410.40">
    <property type="match status" value="1"/>
</dbReference>
<evidence type="ECO:0000313" key="9">
    <source>
        <dbReference type="Proteomes" id="UP000013827"/>
    </source>
</evidence>
<dbReference type="GO" id="GO:0050660">
    <property type="term" value="F:flavin adenine dinucleotide binding"/>
    <property type="evidence" value="ECO:0007669"/>
    <property type="project" value="InterPro"/>
</dbReference>
<keyword evidence="9" id="KW-1185">Reference proteome</keyword>
<dbReference type="Proteomes" id="UP000013827">
    <property type="component" value="Unassembled WGS sequence"/>
</dbReference>
<dbReference type="InterPro" id="IPR012132">
    <property type="entry name" value="GMC_OxRdtase"/>
</dbReference>
<dbReference type="eggNOG" id="KOG1238">
    <property type="taxonomic scope" value="Eukaryota"/>
</dbReference>
<dbReference type="Pfam" id="PF05199">
    <property type="entry name" value="GMC_oxred_C"/>
    <property type="match status" value="1"/>
</dbReference>
<accession>A0A0D3JH79</accession>
<evidence type="ECO:0000256" key="1">
    <source>
        <dbReference type="ARBA" id="ARBA00001974"/>
    </source>
</evidence>
<keyword evidence="4 5" id="KW-0274">FAD</keyword>
<dbReference type="PANTHER" id="PTHR11552:SF147">
    <property type="entry name" value="CHOLINE DEHYDROGENASE, MITOCHONDRIAL"/>
    <property type="match status" value="1"/>
</dbReference>
<dbReference type="GeneID" id="17268411"/>
<evidence type="ECO:0000313" key="8">
    <source>
        <dbReference type="EnsemblProtists" id="EOD22864"/>
    </source>
</evidence>
<dbReference type="PANTHER" id="PTHR11552">
    <property type="entry name" value="GLUCOSE-METHANOL-CHOLINE GMC OXIDOREDUCTASE"/>
    <property type="match status" value="1"/>
</dbReference>
<name>A0A0D3JH79_EMIH1</name>
<dbReference type="PaxDb" id="2903-EOD22864"/>
<dbReference type="EnsemblProtists" id="EOD22864">
    <property type="protein sequence ID" value="EOD22864"/>
    <property type="gene ID" value="EMIHUDRAFT_195271"/>
</dbReference>
<feature type="binding site" evidence="5">
    <location>
        <begin position="504"/>
        <end position="505"/>
    </location>
    <ligand>
        <name>FAD</name>
        <dbReference type="ChEBI" id="CHEBI:57692"/>
    </ligand>
</feature>
<organism evidence="8 9">
    <name type="scientific">Emiliania huxleyi (strain CCMP1516)</name>
    <dbReference type="NCBI Taxonomy" id="280463"/>
    <lineage>
        <taxon>Eukaryota</taxon>
        <taxon>Haptista</taxon>
        <taxon>Haptophyta</taxon>
        <taxon>Prymnesiophyceae</taxon>
        <taxon>Isochrysidales</taxon>
        <taxon>Noelaerhabdaceae</taxon>
        <taxon>Emiliania</taxon>
    </lineage>
</organism>
<sequence length="572" mass="60404">MGACLGKHQAVNDDKSGGGKRYIVVGSGAAGSPLAAKLARAGCTVTLLELGPDDDWHGDAAPGVPLDLFNPEFSWKLQNLYAPAAVQSVVWSEPTWTVPRDWAEQVRQLNEGGHSHFAGPGPEPHSEYNHNANVLGGNTVHNLGFWVRGALSQYAEWGPAWEEAAVRGAFEEVEAAYSTRGLYGKLFNAKTAGMDSSVDDAVMERFRAAGFAPDRARDLGEAGERGSVAWSEWTISAAGRRMSSGSVFVDPVKGLPNFTLRTHAKVTRVRFEGGRAVGVAYTDTTTGEECLLDADEVILSAGALATAGLLLASGVGPAVDLAALEIPLVADLPVGQELQTRAKVGVLHTFHGESAFPAMGKPAPTSYMRTQPNIWAMIRSPLADAEGPDAIADLVIWANSNTDETTCPEPGQTAVAFNVSAMLPKSRGSVTLAPDGSGGHRVVWRPNFLADGHASAVMSYGIGPRIKLVRDMLASDPQKRFSQLEPAGTAADEAHIAAKATTFWHDSCTAPIGRVVDQDLRVMGLQGLRVADTSVCPRISNAPPSPMAHVVGILGASIILRGEKAELLKADT</sequence>
<dbReference type="InterPro" id="IPR000172">
    <property type="entry name" value="GMC_OxRdtase_N"/>
</dbReference>
<feature type="domain" description="Glucose-methanol-choline oxidoreductase N-terminal" evidence="6">
    <location>
        <begin position="131"/>
        <end position="340"/>
    </location>
</feature>
<comment type="similarity">
    <text evidence="2">Belongs to the GMC oxidoreductase family.</text>
</comment>
<feature type="domain" description="Glucose-methanol-choline oxidoreductase C-terminal" evidence="7">
    <location>
        <begin position="424"/>
        <end position="549"/>
    </location>
</feature>
<evidence type="ECO:0008006" key="10">
    <source>
        <dbReference type="Google" id="ProtNLM"/>
    </source>
</evidence>
<reference evidence="9" key="1">
    <citation type="journal article" date="2013" name="Nature">
        <title>Pan genome of the phytoplankton Emiliania underpins its global distribution.</title>
        <authorList>
            <person name="Read B.A."/>
            <person name="Kegel J."/>
            <person name="Klute M.J."/>
            <person name="Kuo A."/>
            <person name="Lefebvre S.C."/>
            <person name="Maumus F."/>
            <person name="Mayer C."/>
            <person name="Miller J."/>
            <person name="Monier A."/>
            <person name="Salamov A."/>
            <person name="Young J."/>
            <person name="Aguilar M."/>
            <person name="Claverie J.M."/>
            <person name="Frickenhaus S."/>
            <person name="Gonzalez K."/>
            <person name="Herman E.K."/>
            <person name="Lin Y.C."/>
            <person name="Napier J."/>
            <person name="Ogata H."/>
            <person name="Sarno A.F."/>
            <person name="Shmutz J."/>
            <person name="Schroeder D."/>
            <person name="de Vargas C."/>
            <person name="Verret F."/>
            <person name="von Dassow P."/>
            <person name="Valentin K."/>
            <person name="Van de Peer Y."/>
            <person name="Wheeler G."/>
            <person name="Dacks J.B."/>
            <person name="Delwiche C.F."/>
            <person name="Dyhrman S.T."/>
            <person name="Glockner G."/>
            <person name="John U."/>
            <person name="Richards T."/>
            <person name="Worden A.Z."/>
            <person name="Zhang X."/>
            <person name="Grigoriev I.V."/>
            <person name="Allen A.E."/>
            <person name="Bidle K."/>
            <person name="Borodovsky M."/>
            <person name="Bowler C."/>
            <person name="Brownlee C."/>
            <person name="Cock J.M."/>
            <person name="Elias M."/>
            <person name="Gladyshev V.N."/>
            <person name="Groth M."/>
            <person name="Guda C."/>
            <person name="Hadaegh A."/>
            <person name="Iglesias-Rodriguez M.D."/>
            <person name="Jenkins J."/>
            <person name="Jones B.M."/>
            <person name="Lawson T."/>
            <person name="Leese F."/>
            <person name="Lindquist E."/>
            <person name="Lobanov A."/>
            <person name="Lomsadze A."/>
            <person name="Malik S.B."/>
            <person name="Marsh M.E."/>
            <person name="Mackinder L."/>
            <person name="Mock T."/>
            <person name="Mueller-Roeber B."/>
            <person name="Pagarete A."/>
            <person name="Parker M."/>
            <person name="Probert I."/>
            <person name="Quesneville H."/>
            <person name="Raines C."/>
            <person name="Rensing S.A."/>
            <person name="Riano-Pachon D.M."/>
            <person name="Richier S."/>
            <person name="Rokitta S."/>
            <person name="Shiraiwa Y."/>
            <person name="Soanes D.M."/>
            <person name="van der Giezen M."/>
            <person name="Wahlund T.M."/>
            <person name="Williams B."/>
            <person name="Wilson W."/>
            <person name="Wolfe G."/>
            <person name="Wurch L.L."/>
        </authorList>
    </citation>
    <scope>NUCLEOTIDE SEQUENCE</scope>
</reference>
<evidence type="ECO:0000256" key="5">
    <source>
        <dbReference type="PIRSR" id="PIRSR000137-2"/>
    </source>
</evidence>
<evidence type="ECO:0000256" key="3">
    <source>
        <dbReference type="ARBA" id="ARBA00022630"/>
    </source>
</evidence>
<evidence type="ECO:0000256" key="4">
    <source>
        <dbReference type="ARBA" id="ARBA00022827"/>
    </source>
</evidence>
<dbReference type="STRING" id="2903.R1EPR2"/>
<dbReference type="InterPro" id="IPR036188">
    <property type="entry name" value="FAD/NAD-bd_sf"/>
</dbReference>
<feature type="binding site" evidence="5">
    <location>
        <position position="266"/>
    </location>
    <ligand>
        <name>FAD</name>
        <dbReference type="ChEBI" id="CHEBI:57692"/>
    </ligand>
</feature>
<dbReference type="HOGENOM" id="CLU_002865_7_2_1"/>
<dbReference type="GO" id="GO:0016614">
    <property type="term" value="F:oxidoreductase activity, acting on CH-OH group of donors"/>
    <property type="evidence" value="ECO:0007669"/>
    <property type="project" value="InterPro"/>
</dbReference>
<evidence type="ECO:0000259" key="7">
    <source>
        <dbReference type="Pfam" id="PF05199"/>
    </source>
</evidence>
<dbReference type="KEGG" id="ehx:EMIHUDRAFT_195271"/>